<reference evidence="1 2" key="1">
    <citation type="journal article" date="2022" name="Viruses">
        <title>Two Novel Lytic Bacteriophages Infecting Enterococcus spp. Are Promising Candidates for Targeted Antibacterial Therapy.</title>
        <authorList>
            <person name="Tkachev P.V."/>
            <person name="Pchelin I.M."/>
            <person name="Azarov D.V."/>
            <person name="Gorshkov A.N."/>
            <person name="Shamova O.V."/>
            <person name="Dmitriev A.V."/>
            <person name="Goncharov A.E."/>
        </authorList>
    </citation>
    <scope>NUCLEOTIDE SEQUENCE [LARGE SCALE GENOMIC DNA]</scope>
</reference>
<name>A0AAE8BDY6_9CAUD</name>
<dbReference type="EMBL" id="MZ333457">
    <property type="protein sequence ID" value="QYI86634.1"/>
    <property type="molecule type" value="Genomic_DNA"/>
</dbReference>
<accession>A0AAE8BDY6</accession>
<keyword evidence="2" id="KW-1185">Reference proteome</keyword>
<dbReference type="Proteomes" id="UP000827296">
    <property type="component" value="Segment"/>
</dbReference>
<sequence>MMKLIELDSGRKQVFYNNVLMQYERRGSDIYGNPLYRVYPINFSFKRLKGVYRNYEKGAGEESYYLIQSYNILADIQNIANEVNAKNTFPEFDLSLLKDYREVSAYV</sequence>
<protein>
    <submittedName>
        <fullName evidence="1">Uncharacterized protein</fullName>
    </submittedName>
</protein>
<organism evidence="1 2">
    <name type="scientific">Enterococcus phage SSsP-1</name>
    <dbReference type="NCBI Taxonomy" id="2859527"/>
    <lineage>
        <taxon>Viruses</taxon>
        <taxon>Duplodnaviria</taxon>
        <taxon>Heunggongvirae</taxon>
        <taxon>Uroviricota</taxon>
        <taxon>Caudoviricetes</taxon>
        <taxon>Saphexavirus</taxon>
        <taxon>Saphexavirus SSsP1</taxon>
    </lineage>
</organism>
<evidence type="ECO:0000313" key="1">
    <source>
        <dbReference type="EMBL" id="QYI86634.1"/>
    </source>
</evidence>
<proteinExistence type="predicted"/>
<evidence type="ECO:0000313" key="2">
    <source>
        <dbReference type="Proteomes" id="UP000827296"/>
    </source>
</evidence>